<evidence type="ECO:0000313" key="3">
    <source>
        <dbReference type="Proteomes" id="UP000634136"/>
    </source>
</evidence>
<dbReference type="Proteomes" id="UP000634136">
    <property type="component" value="Unassembled WGS sequence"/>
</dbReference>
<evidence type="ECO:0000256" key="1">
    <source>
        <dbReference type="SAM" id="MobiDB-lite"/>
    </source>
</evidence>
<proteinExistence type="predicted"/>
<keyword evidence="3" id="KW-1185">Reference proteome</keyword>
<name>A0A834SVA5_9FABA</name>
<organism evidence="2 3">
    <name type="scientific">Senna tora</name>
    <dbReference type="NCBI Taxonomy" id="362788"/>
    <lineage>
        <taxon>Eukaryota</taxon>
        <taxon>Viridiplantae</taxon>
        <taxon>Streptophyta</taxon>
        <taxon>Embryophyta</taxon>
        <taxon>Tracheophyta</taxon>
        <taxon>Spermatophyta</taxon>
        <taxon>Magnoliopsida</taxon>
        <taxon>eudicotyledons</taxon>
        <taxon>Gunneridae</taxon>
        <taxon>Pentapetalae</taxon>
        <taxon>rosids</taxon>
        <taxon>fabids</taxon>
        <taxon>Fabales</taxon>
        <taxon>Fabaceae</taxon>
        <taxon>Caesalpinioideae</taxon>
        <taxon>Cassia clade</taxon>
        <taxon>Senna</taxon>
    </lineage>
</organism>
<accession>A0A834SVA5</accession>
<sequence length="22" mass="2591">MATTKKGNEDHNDSMWTSKYMD</sequence>
<protein>
    <submittedName>
        <fullName evidence="2">Uncharacterized protein</fullName>
    </submittedName>
</protein>
<comment type="caution">
    <text evidence="2">The sequence shown here is derived from an EMBL/GenBank/DDBJ whole genome shotgun (WGS) entry which is preliminary data.</text>
</comment>
<evidence type="ECO:0000313" key="2">
    <source>
        <dbReference type="EMBL" id="KAF7804164.1"/>
    </source>
</evidence>
<reference evidence="2" key="1">
    <citation type="submission" date="2020-09" db="EMBL/GenBank/DDBJ databases">
        <title>Genome-Enabled Discovery of Anthraquinone Biosynthesis in Senna tora.</title>
        <authorList>
            <person name="Kang S.-H."/>
            <person name="Pandey R.P."/>
            <person name="Lee C.-M."/>
            <person name="Sim J.-S."/>
            <person name="Jeong J.-T."/>
            <person name="Choi B.-S."/>
            <person name="Jung M."/>
            <person name="Ginzburg D."/>
            <person name="Zhao K."/>
            <person name="Won S.Y."/>
            <person name="Oh T.-J."/>
            <person name="Yu Y."/>
            <person name="Kim N.-H."/>
            <person name="Lee O.R."/>
            <person name="Lee T.-H."/>
            <person name="Bashyal P."/>
            <person name="Kim T.-S."/>
            <person name="Lee W.-H."/>
            <person name="Kawkins C."/>
            <person name="Kim C.-K."/>
            <person name="Kim J.S."/>
            <person name="Ahn B.O."/>
            <person name="Rhee S.Y."/>
            <person name="Sohng J.K."/>
        </authorList>
    </citation>
    <scope>NUCLEOTIDE SEQUENCE</scope>
    <source>
        <tissue evidence="2">Leaf</tissue>
    </source>
</reference>
<gene>
    <name evidence="2" type="ORF">G2W53_043275</name>
</gene>
<dbReference type="EMBL" id="JAAIUW010000013">
    <property type="protein sequence ID" value="KAF7804164.1"/>
    <property type="molecule type" value="Genomic_DNA"/>
</dbReference>
<feature type="region of interest" description="Disordered" evidence="1">
    <location>
        <begin position="1"/>
        <end position="22"/>
    </location>
</feature>
<dbReference type="AlphaFoldDB" id="A0A834SVA5"/>
<feature type="compositionally biased region" description="Basic and acidic residues" evidence="1">
    <location>
        <begin position="1"/>
        <end position="13"/>
    </location>
</feature>